<proteinExistence type="predicted"/>
<comment type="caution">
    <text evidence="1">The sequence shown here is derived from an EMBL/GenBank/DDBJ whole genome shotgun (WGS) entry which is preliminary data.</text>
</comment>
<dbReference type="AlphaFoldDB" id="A0A0C2N8X1"/>
<evidence type="ECO:0000313" key="2">
    <source>
        <dbReference type="Proteomes" id="UP000031668"/>
    </source>
</evidence>
<protein>
    <submittedName>
        <fullName evidence="1">Uncharacterized protein</fullName>
    </submittedName>
</protein>
<name>A0A0C2N8X1_THEKT</name>
<dbReference type="EMBL" id="JWZT01001101">
    <property type="protein sequence ID" value="KII72785.1"/>
    <property type="molecule type" value="Genomic_DNA"/>
</dbReference>
<keyword evidence="2" id="KW-1185">Reference proteome</keyword>
<reference evidence="1 2" key="1">
    <citation type="journal article" date="2014" name="Genome Biol. Evol.">
        <title>The genome of the myxosporean Thelohanellus kitauei shows adaptations to nutrient acquisition within its fish host.</title>
        <authorList>
            <person name="Yang Y."/>
            <person name="Xiong J."/>
            <person name="Zhou Z."/>
            <person name="Huo F."/>
            <person name="Miao W."/>
            <person name="Ran C."/>
            <person name="Liu Y."/>
            <person name="Zhang J."/>
            <person name="Feng J."/>
            <person name="Wang M."/>
            <person name="Wang M."/>
            <person name="Wang L."/>
            <person name="Yao B."/>
        </authorList>
    </citation>
    <scope>NUCLEOTIDE SEQUENCE [LARGE SCALE GENOMIC DNA]</scope>
    <source>
        <strain evidence="1">Wuqing</strain>
    </source>
</reference>
<organism evidence="1 2">
    <name type="scientific">Thelohanellus kitauei</name>
    <name type="common">Myxosporean</name>
    <dbReference type="NCBI Taxonomy" id="669202"/>
    <lineage>
        <taxon>Eukaryota</taxon>
        <taxon>Metazoa</taxon>
        <taxon>Cnidaria</taxon>
        <taxon>Myxozoa</taxon>
        <taxon>Myxosporea</taxon>
        <taxon>Bivalvulida</taxon>
        <taxon>Platysporina</taxon>
        <taxon>Myxobolidae</taxon>
        <taxon>Thelohanellus</taxon>
    </lineage>
</organism>
<accession>A0A0C2N8X1</accession>
<dbReference type="Proteomes" id="UP000031668">
    <property type="component" value="Unassembled WGS sequence"/>
</dbReference>
<sequence length="200" mass="22880">MKAKELVYGRFVEDGLIVFRAQSNRQPGTTREDNLFNEGQTTTLVIVRGGADIMIVASVIYRFWIFRHEFGVNAMIELLLENYLTSRPFKDVPKTFLCFFMMLEPGIFRQYLKYIAAQVYIPIVLPSMKFGRKASELSPEFPWSKESELEEFTLARNALVSVQILLETIAGVLEVPITEGLCSHRHTKTGLGYMRINSVD</sequence>
<gene>
    <name evidence="1" type="ORF">RF11_11712</name>
</gene>
<evidence type="ECO:0000313" key="1">
    <source>
        <dbReference type="EMBL" id="KII72785.1"/>
    </source>
</evidence>